<protein>
    <submittedName>
        <fullName evidence="2">Uncharacterized protein</fullName>
    </submittedName>
</protein>
<proteinExistence type="predicted"/>
<dbReference type="EMBL" id="BGPR01162534">
    <property type="protein sequence ID" value="GBM01217.1"/>
    <property type="molecule type" value="Genomic_DNA"/>
</dbReference>
<dbReference type="AlphaFoldDB" id="A0A4Y2CBW0"/>
<feature type="transmembrane region" description="Helical" evidence="1">
    <location>
        <begin position="20"/>
        <end position="42"/>
    </location>
</feature>
<name>A0A4Y2CBW0_ARAVE</name>
<comment type="caution">
    <text evidence="2">The sequence shown here is derived from an EMBL/GenBank/DDBJ whole genome shotgun (WGS) entry which is preliminary data.</text>
</comment>
<keyword evidence="3" id="KW-1185">Reference proteome</keyword>
<reference evidence="2 3" key="1">
    <citation type="journal article" date="2019" name="Sci. Rep.">
        <title>Orb-weaving spider Araneus ventricosus genome elucidates the spidroin gene catalogue.</title>
        <authorList>
            <person name="Kono N."/>
            <person name="Nakamura H."/>
            <person name="Ohtoshi R."/>
            <person name="Moran D.A.P."/>
            <person name="Shinohara A."/>
            <person name="Yoshida Y."/>
            <person name="Fujiwara M."/>
            <person name="Mori M."/>
            <person name="Tomita M."/>
            <person name="Arakawa K."/>
        </authorList>
    </citation>
    <scope>NUCLEOTIDE SEQUENCE [LARGE SCALE GENOMIC DNA]</scope>
</reference>
<keyword evidence="1" id="KW-0472">Membrane</keyword>
<keyword evidence="1" id="KW-0812">Transmembrane</keyword>
<evidence type="ECO:0000256" key="1">
    <source>
        <dbReference type="SAM" id="Phobius"/>
    </source>
</evidence>
<keyword evidence="1" id="KW-1133">Transmembrane helix</keyword>
<evidence type="ECO:0000313" key="3">
    <source>
        <dbReference type="Proteomes" id="UP000499080"/>
    </source>
</evidence>
<accession>A0A4Y2CBW0</accession>
<organism evidence="2 3">
    <name type="scientific">Araneus ventricosus</name>
    <name type="common">Orbweaver spider</name>
    <name type="synonym">Epeira ventricosa</name>
    <dbReference type="NCBI Taxonomy" id="182803"/>
    <lineage>
        <taxon>Eukaryota</taxon>
        <taxon>Metazoa</taxon>
        <taxon>Ecdysozoa</taxon>
        <taxon>Arthropoda</taxon>
        <taxon>Chelicerata</taxon>
        <taxon>Arachnida</taxon>
        <taxon>Araneae</taxon>
        <taxon>Araneomorphae</taxon>
        <taxon>Entelegynae</taxon>
        <taxon>Araneoidea</taxon>
        <taxon>Araneidae</taxon>
        <taxon>Araneus</taxon>
    </lineage>
</organism>
<sequence length="102" mass="11337">MKVIFHCAAIYIRKGELLSAFRTIIWSLSVILPVSKVKLYFIVLPSTSRKGELLSAPLSAISGFCGLIFYCAAIYIRKGDCNFPGFKVEAIFHCAAIYIRKG</sequence>
<gene>
    <name evidence="2" type="ORF">AVEN_18867_1</name>
</gene>
<dbReference type="Proteomes" id="UP000499080">
    <property type="component" value="Unassembled WGS sequence"/>
</dbReference>
<feature type="transmembrane region" description="Helical" evidence="1">
    <location>
        <begin position="54"/>
        <end position="76"/>
    </location>
</feature>
<evidence type="ECO:0000313" key="2">
    <source>
        <dbReference type="EMBL" id="GBM01217.1"/>
    </source>
</evidence>